<feature type="transmembrane region" description="Helical" evidence="1">
    <location>
        <begin position="382"/>
        <end position="404"/>
    </location>
</feature>
<keyword evidence="1" id="KW-0472">Membrane</keyword>
<feature type="transmembrane region" description="Helical" evidence="1">
    <location>
        <begin position="68"/>
        <end position="92"/>
    </location>
</feature>
<reference evidence="2 3" key="1">
    <citation type="journal article" date="2017" name="BMC Genomics">
        <title>Comparative genomic and phylogenomic analyses of the Bifidobacteriaceae family.</title>
        <authorList>
            <person name="Lugli G.A."/>
            <person name="Milani C."/>
            <person name="Turroni F."/>
            <person name="Duranti S."/>
            <person name="Mancabelli L."/>
            <person name="Mangifesta M."/>
            <person name="Ferrario C."/>
            <person name="Modesto M."/>
            <person name="Mattarelli P."/>
            <person name="Jiri K."/>
            <person name="van Sinderen D."/>
            <person name="Ventura M."/>
        </authorList>
    </citation>
    <scope>NUCLEOTIDE SEQUENCE [LARGE SCALE GENOMIC DNA]</scope>
    <source>
        <strain evidence="2 3">DSM 22924</strain>
    </source>
</reference>
<feature type="transmembrane region" description="Helical" evidence="1">
    <location>
        <begin position="327"/>
        <end position="354"/>
    </location>
</feature>
<dbReference type="AlphaFoldDB" id="A0A261EVP4"/>
<comment type="caution">
    <text evidence="2">The sequence shown here is derived from an EMBL/GenBank/DDBJ whole genome shotgun (WGS) entry which is preliminary data.</text>
</comment>
<name>A0A261EVP4_9BIFI</name>
<evidence type="ECO:0000256" key="1">
    <source>
        <dbReference type="SAM" id="Phobius"/>
    </source>
</evidence>
<keyword evidence="1" id="KW-1133">Transmembrane helix</keyword>
<dbReference type="InterPro" id="IPR045931">
    <property type="entry name" value="DUF6350"/>
</dbReference>
<evidence type="ECO:0000313" key="2">
    <source>
        <dbReference type="EMBL" id="OZG50897.1"/>
    </source>
</evidence>
<dbReference type="OrthoDB" id="3742900at2"/>
<evidence type="ECO:0000313" key="3">
    <source>
        <dbReference type="Proteomes" id="UP000216004"/>
    </source>
</evidence>
<gene>
    <name evidence="2" type="ORF">BOCO_0083</name>
</gene>
<dbReference type="RefSeq" id="WP_094722143.1">
    <property type="nucleotide sequence ID" value="NZ_MWWS01000002.1"/>
</dbReference>
<dbReference type="Pfam" id="PF19877">
    <property type="entry name" value="DUF6350"/>
    <property type="match status" value="1"/>
</dbReference>
<feature type="transmembrane region" description="Helical" evidence="1">
    <location>
        <begin position="175"/>
        <end position="201"/>
    </location>
</feature>
<sequence>MSSTVKKCLNGIYAAAATLVVYIVTIGSCVSLMFLLISMEEGGTALTDQALPITQAIVLLSQGSGFTAGALTLTIMPLGLTIVLVSLATACIRKFGMSWTAMLSGGLLWLLVTFLLQQVSGIVLVDTTTVIELKALTIYLFSYAIAAFTGNQWKMTKLYAGYLKLPFSLRRTVKIAISMAAILLALFTIVAFGTVISWVILYHDAVGRIFILAQMGTNSRVLSSLAALVWLPNLTIWASSWLAGGGFYVGDLASFTLWSGQSHDLPLLPIFGLFPEAVTNPVMKMLLLLTPVCICAVVSLFTLLHSKGYGLISTMKHDGLQTIQGNLIKSFASAFLGLVISAAVVLISLSVAFICSDGSLGRYRLKNVGVDLTESITTYSRATIVGCLSPWIVVVVGAATILCWNAIRTGISHSTEVLSLVSDTDAHNHSDRS</sequence>
<keyword evidence="3" id="KW-1185">Reference proteome</keyword>
<feature type="transmembrane region" description="Helical" evidence="1">
    <location>
        <begin position="12"/>
        <end position="37"/>
    </location>
</feature>
<feature type="transmembrane region" description="Helical" evidence="1">
    <location>
        <begin position="99"/>
        <end position="116"/>
    </location>
</feature>
<feature type="transmembrane region" description="Helical" evidence="1">
    <location>
        <begin position="286"/>
        <end position="306"/>
    </location>
</feature>
<dbReference type="EMBL" id="MWWS01000002">
    <property type="protein sequence ID" value="OZG50897.1"/>
    <property type="molecule type" value="Genomic_DNA"/>
</dbReference>
<proteinExistence type="predicted"/>
<organism evidence="2 3">
    <name type="scientific">Bombiscardovia coagulans</name>
    <dbReference type="NCBI Taxonomy" id="686666"/>
    <lineage>
        <taxon>Bacteria</taxon>
        <taxon>Bacillati</taxon>
        <taxon>Actinomycetota</taxon>
        <taxon>Actinomycetes</taxon>
        <taxon>Bifidobacteriales</taxon>
        <taxon>Bifidobacteriaceae</taxon>
        <taxon>Bombiscardovia</taxon>
    </lineage>
</organism>
<accession>A0A261EVP4</accession>
<feature type="transmembrane region" description="Helical" evidence="1">
    <location>
        <begin position="136"/>
        <end position="154"/>
    </location>
</feature>
<protein>
    <submittedName>
        <fullName evidence="2">Uncharacterized protein</fullName>
    </submittedName>
</protein>
<dbReference type="Proteomes" id="UP000216004">
    <property type="component" value="Unassembled WGS sequence"/>
</dbReference>
<dbReference type="PROSITE" id="PS51257">
    <property type="entry name" value="PROKAR_LIPOPROTEIN"/>
    <property type="match status" value="1"/>
</dbReference>
<keyword evidence="1" id="KW-0812">Transmembrane</keyword>